<evidence type="ECO:0000313" key="3">
    <source>
        <dbReference type="Proteomes" id="UP000037923"/>
    </source>
</evidence>
<keyword evidence="3" id="KW-1185">Reference proteome</keyword>
<dbReference type="RefSeq" id="XP_015652178.1">
    <property type="nucleotide sequence ID" value="XM_015809242.1"/>
</dbReference>
<dbReference type="OrthoDB" id="1668230at2759"/>
<feature type="compositionally biased region" description="Low complexity" evidence="1">
    <location>
        <begin position="40"/>
        <end position="49"/>
    </location>
</feature>
<feature type="compositionally biased region" description="Low complexity" evidence="1">
    <location>
        <begin position="606"/>
        <end position="621"/>
    </location>
</feature>
<evidence type="ECO:0000256" key="1">
    <source>
        <dbReference type="SAM" id="MobiDB-lite"/>
    </source>
</evidence>
<feature type="region of interest" description="Disordered" evidence="1">
    <location>
        <begin position="1"/>
        <end position="64"/>
    </location>
</feature>
<dbReference type="RefSeq" id="XP_015652179.1">
    <property type="nucleotide sequence ID" value="XM_015809243.1"/>
</dbReference>
<dbReference type="VEuPathDB" id="TriTrypDB:LpyrH10_33_0530"/>
<feature type="region of interest" description="Disordered" evidence="1">
    <location>
        <begin position="468"/>
        <end position="489"/>
    </location>
</feature>
<organism evidence="2 3">
    <name type="scientific">Leptomonas pyrrhocoris</name>
    <name type="common">Firebug parasite</name>
    <dbReference type="NCBI Taxonomy" id="157538"/>
    <lineage>
        <taxon>Eukaryota</taxon>
        <taxon>Discoba</taxon>
        <taxon>Euglenozoa</taxon>
        <taxon>Kinetoplastea</taxon>
        <taxon>Metakinetoplastina</taxon>
        <taxon>Trypanosomatida</taxon>
        <taxon>Trypanosomatidae</taxon>
        <taxon>Leishmaniinae</taxon>
        <taxon>Leptomonas</taxon>
    </lineage>
</organism>
<dbReference type="AlphaFoldDB" id="A0A0M9FQ19"/>
<proteinExistence type="predicted"/>
<dbReference type="EMBL" id="LGTL01000033">
    <property type="protein sequence ID" value="KPA73741.1"/>
    <property type="molecule type" value="Genomic_DNA"/>
</dbReference>
<dbReference type="Proteomes" id="UP000037923">
    <property type="component" value="Unassembled WGS sequence"/>
</dbReference>
<feature type="compositionally biased region" description="Polar residues" evidence="1">
    <location>
        <begin position="51"/>
        <end position="64"/>
    </location>
</feature>
<feature type="compositionally biased region" description="Basic and acidic residues" evidence="1">
    <location>
        <begin position="30"/>
        <end position="39"/>
    </location>
</feature>
<sequence length="670" mass="73336">MSTALHTSSEGHRSAAAAAASLPRPQLRNTKPEVHRDDGTATTTITETTPQRRSTAQPLSTSTDTDGLRCEVLSMRSVPHALYTLPSVSHVVAAYVRQLMDDFASSLLMCRPARRYVFQDRGSKNANGESESTAMKSGVAARATVLEDEETYLTLGLCALEARQRRRWRHAQHTRRQHRVAEDEAKDDDNSFDWLWDSAVSGDGDRNGGDTVRLHPNLAAVESQLIELFATTAQARRGGNCSSHHHETSRLNSAIGADGAPTFLSASAASSPQPPLPPQPHPDEEVDPSLLTPPLLSSLLRFKPLLRDMQFLSRHLLLPRHTWSHHQREWVSVYEDVSVTLRDRLARYQATTTTAVSASDRDVGDADEDASSKAAERVEGDSAKRVGGGTRVMPASEVEQLWYTLWELLGAAWRQRDRLWGAYRYLQGPRQLPPLSLSSQAARAPPPGVHSSPLLRDQHARHLVHAAQTMNRNHPRRPSRAPPSLVSAHDEDSCAFGPFTSSDVGVSSDRLYVLRQPLAAALRSLRVCVPASGRDALATSTTAFAGFTYVTARAGSSATAAPQSAPQSSPPPPCVVVPLFDATEEDARLRAAVPYLSPEVYLSQQLRHQQQQQQKRLPFQQEVGEDSRGEEGRAGTHRCTASPTMCGTPPSWCWKLRSAGSQSLPPRTAI</sequence>
<feature type="region of interest" description="Disordered" evidence="1">
    <location>
        <begin position="606"/>
        <end position="646"/>
    </location>
</feature>
<gene>
    <name evidence="2" type="ORF">ABB37_09645</name>
</gene>
<feature type="compositionally biased region" description="Basic and acidic residues" evidence="1">
    <location>
        <begin position="359"/>
        <end position="384"/>
    </location>
</feature>
<reference evidence="2 3" key="1">
    <citation type="submission" date="2015-07" db="EMBL/GenBank/DDBJ databases">
        <title>High-quality genome of monoxenous trypanosomatid Leptomonas pyrrhocoris.</title>
        <authorList>
            <person name="Flegontov P."/>
            <person name="Butenko A."/>
            <person name="Firsov S."/>
            <person name="Vlcek C."/>
            <person name="Logacheva M.D."/>
            <person name="Field M."/>
            <person name="Filatov D."/>
            <person name="Flegontova O."/>
            <person name="Gerasimov E."/>
            <person name="Jackson A.P."/>
            <person name="Kelly S."/>
            <person name="Opperdoes F."/>
            <person name="O'Reilly A."/>
            <person name="Votypka J."/>
            <person name="Yurchenko V."/>
            <person name="Lukes J."/>
        </authorList>
    </citation>
    <scope>NUCLEOTIDE SEQUENCE [LARGE SCALE GENOMIC DNA]</scope>
    <source>
        <strain evidence="2">H10</strain>
    </source>
</reference>
<comment type="caution">
    <text evidence="2">The sequence shown here is derived from an EMBL/GenBank/DDBJ whole genome shotgun (WGS) entry which is preliminary data.</text>
</comment>
<feature type="compositionally biased region" description="Basic and acidic residues" evidence="1">
    <location>
        <begin position="625"/>
        <end position="634"/>
    </location>
</feature>
<protein>
    <submittedName>
        <fullName evidence="2">Uncharacterized protein</fullName>
    </submittedName>
</protein>
<feature type="region of interest" description="Disordered" evidence="1">
    <location>
        <begin position="262"/>
        <end position="290"/>
    </location>
</feature>
<dbReference type="EMBL" id="LGTL01000033">
    <property type="protein sequence ID" value="KPA73739.1"/>
    <property type="molecule type" value="Genomic_DNA"/>
</dbReference>
<name>A0A0M9FQ19_LEPPY</name>
<accession>A0A0M9FQ19</accession>
<evidence type="ECO:0000313" key="2">
    <source>
        <dbReference type="EMBL" id="KPA73740.1"/>
    </source>
</evidence>
<dbReference type="RefSeq" id="XP_015652180.1">
    <property type="nucleotide sequence ID" value="XM_015809244.1"/>
</dbReference>
<dbReference type="GeneID" id="26909928"/>
<dbReference type="EMBL" id="LGTL01000033">
    <property type="protein sequence ID" value="KPA73740.1"/>
    <property type="molecule type" value="Genomic_DNA"/>
</dbReference>
<feature type="region of interest" description="Disordered" evidence="1">
    <location>
        <begin position="351"/>
        <end position="388"/>
    </location>
</feature>